<feature type="region of interest" description="Disordered" evidence="2">
    <location>
        <begin position="448"/>
        <end position="468"/>
    </location>
</feature>
<keyword evidence="1" id="KW-0175">Coiled coil</keyword>
<feature type="compositionally biased region" description="Low complexity" evidence="2">
    <location>
        <begin position="77"/>
        <end position="89"/>
    </location>
</feature>
<keyword evidence="4" id="KW-1185">Reference proteome</keyword>
<feature type="compositionally biased region" description="Polar residues" evidence="2">
    <location>
        <begin position="243"/>
        <end position="262"/>
    </location>
</feature>
<protein>
    <submittedName>
        <fullName evidence="3">Uncharacterized protein</fullName>
    </submittedName>
</protein>
<comment type="caution">
    <text evidence="3">The sequence shown here is derived from an EMBL/GenBank/DDBJ whole genome shotgun (WGS) entry which is preliminary data.</text>
</comment>
<feature type="region of interest" description="Disordered" evidence="2">
    <location>
        <begin position="399"/>
        <end position="418"/>
    </location>
</feature>
<evidence type="ECO:0000313" key="3">
    <source>
        <dbReference type="EMBL" id="KAK6535201.1"/>
    </source>
</evidence>
<feature type="compositionally biased region" description="Low complexity" evidence="2">
    <location>
        <begin position="263"/>
        <end position="277"/>
    </location>
</feature>
<feature type="region of interest" description="Disordered" evidence="2">
    <location>
        <begin position="34"/>
        <end position="100"/>
    </location>
</feature>
<feature type="region of interest" description="Disordered" evidence="2">
    <location>
        <begin position="207"/>
        <end position="297"/>
    </location>
</feature>
<feature type="compositionally biased region" description="Polar residues" evidence="2">
    <location>
        <begin position="402"/>
        <end position="413"/>
    </location>
</feature>
<evidence type="ECO:0000256" key="1">
    <source>
        <dbReference type="SAM" id="Coils"/>
    </source>
</evidence>
<evidence type="ECO:0000256" key="2">
    <source>
        <dbReference type="SAM" id="MobiDB-lite"/>
    </source>
</evidence>
<feature type="compositionally biased region" description="Basic and acidic residues" evidence="2">
    <location>
        <begin position="729"/>
        <end position="740"/>
    </location>
</feature>
<feature type="region of interest" description="Disordered" evidence="2">
    <location>
        <begin position="488"/>
        <end position="515"/>
    </location>
</feature>
<gene>
    <name evidence="3" type="ORF">TWF694_001671</name>
</gene>
<reference evidence="3 4" key="1">
    <citation type="submission" date="2019-10" db="EMBL/GenBank/DDBJ databases">
        <authorList>
            <person name="Palmer J.M."/>
        </authorList>
    </citation>
    <scope>NUCLEOTIDE SEQUENCE [LARGE SCALE GENOMIC DNA]</scope>
    <source>
        <strain evidence="3 4">TWF694</strain>
    </source>
</reference>
<sequence length="946" mass="100615">MPRLTRAQAALQDAAATADATKLQYQREPFEEVNANVESKQLAKPRTTRARSKAGTRKENYDVEEPVVVPIEEDTKSSSSINGASARSTRSTRTRSKKMAETVVQDEVQIEVIITRSTRSTKRGGKHQQQQQEEEAVAVEQIVLTPDSGTNLEVKEVLEKATPLTSPTVKTVTRATRATRKPTADVEPTARRTRRQAAIAGRDEQILDNEDSAKSPIQPRGRPNLKVAASPSRIPSPIKGSPAKQSITTPVASPVQKVQSNAVPVRPTVTPTVTPTVGKSPSPIRPRHLVVSPGKPIAKSAGQKVAEVAKTKSPARLAAAVLPVSKRIAAVENQSNITPMTLGNRPATAIIHSKLISPEKSVQTKATVASTPIRPAAPMSLTSIKKAQTQTPGRTFIFPANATPSRPSASPTKFGTPVLNRIAPKVPTTTPANTKRIITIASPIKMPSTPTAVTKAKPTSLGSPFVPPLKPTPRMPSISMPLGSFASPTKSHLARQSLAVTSRPVSGDEGASSHGTSMVVNISKLGPELQSQVAPGTEVTQKTPKKAAVLPPVLRKKAPVVATTRAALLRARKASGQSEPIPIELAKKSEPVKAPVPQLHKAAIQEPPKAVVSRPKVAAATDTKSVTKPTKGTVLVNPIMKSQRKVVSAPLAKAPPPTILSGPIVESQREKAKGVARVKIAVTIPTISISTPESEVTPQIKPTTSTRPNVAASAAVKPLNFANPVGDMKAAEPKKPESDPVKAPAPKPVTQKKPFQPVKSTKPPTIPVEPFQRSVGILPTVSATKPLQKPVGIVSSIKDRIRELEAPKPKPKPTFVEARTLLREARKEARKGTLPVLTGEVEYIALPELEEQPQVSVQVSTPASVAVPDVESITQPLNKPLSRPVSPLKSVASRVVISGLDRPISPVKPVLSEELESMKRAKERAEASLRGHQAVLNWASKARPVN</sequence>
<name>A0AAV9X3C2_9PEZI</name>
<feature type="coiled-coil region" evidence="1">
    <location>
        <begin position="908"/>
        <end position="935"/>
    </location>
</feature>
<accession>A0AAV9X3C2</accession>
<dbReference type="Proteomes" id="UP001365542">
    <property type="component" value="Unassembled WGS sequence"/>
</dbReference>
<proteinExistence type="predicted"/>
<organism evidence="3 4">
    <name type="scientific">Orbilia ellipsospora</name>
    <dbReference type="NCBI Taxonomy" id="2528407"/>
    <lineage>
        <taxon>Eukaryota</taxon>
        <taxon>Fungi</taxon>
        <taxon>Dikarya</taxon>
        <taxon>Ascomycota</taxon>
        <taxon>Pezizomycotina</taxon>
        <taxon>Orbiliomycetes</taxon>
        <taxon>Orbiliales</taxon>
        <taxon>Orbiliaceae</taxon>
        <taxon>Orbilia</taxon>
    </lineage>
</organism>
<feature type="region of interest" description="Disordered" evidence="2">
    <location>
        <begin position="724"/>
        <end position="767"/>
    </location>
</feature>
<dbReference type="AlphaFoldDB" id="A0AAV9X3C2"/>
<evidence type="ECO:0000313" key="4">
    <source>
        <dbReference type="Proteomes" id="UP001365542"/>
    </source>
</evidence>
<dbReference type="EMBL" id="JAVHJO010000010">
    <property type="protein sequence ID" value="KAK6535201.1"/>
    <property type="molecule type" value="Genomic_DNA"/>
</dbReference>
<feature type="region of interest" description="Disordered" evidence="2">
    <location>
        <begin position="171"/>
        <end position="194"/>
    </location>
</feature>
<feature type="compositionally biased region" description="Basic residues" evidence="2">
    <location>
        <begin position="46"/>
        <end position="55"/>
    </location>
</feature>